<dbReference type="SMART" id="SM01236">
    <property type="entry name" value="Haem_oxygenase_2"/>
    <property type="match status" value="1"/>
</dbReference>
<evidence type="ECO:0000313" key="1">
    <source>
        <dbReference type="EMBL" id="MCI0183896.1"/>
    </source>
</evidence>
<dbReference type="EMBL" id="JALBUF010000007">
    <property type="protein sequence ID" value="MCI0183896.1"/>
    <property type="molecule type" value="Genomic_DNA"/>
</dbReference>
<comment type="caution">
    <text evidence="1">The sequence shown here is derived from an EMBL/GenBank/DDBJ whole genome shotgun (WGS) entry which is preliminary data.</text>
</comment>
<gene>
    <name evidence="1" type="ORF">MM817_02188</name>
</gene>
<evidence type="ECO:0008006" key="3">
    <source>
        <dbReference type="Google" id="ProtNLM"/>
    </source>
</evidence>
<keyword evidence="2" id="KW-1185">Reference proteome</keyword>
<accession>A0A9X2AFC2</accession>
<dbReference type="Proteomes" id="UP001139263">
    <property type="component" value="Unassembled WGS sequence"/>
</dbReference>
<name>A0A9X2AFC2_9BACL</name>
<dbReference type="AlphaFoldDB" id="A0A9X2AFC2"/>
<protein>
    <recommendedName>
        <fullName evidence="3">Iron-containing redox enzyme family protein</fullName>
    </recommendedName>
</protein>
<dbReference type="SUPFAM" id="SSF48613">
    <property type="entry name" value="Heme oxygenase-like"/>
    <property type="match status" value="1"/>
</dbReference>
<dbReference type="Pfam" id="PF14518">
    <property type="entry name" value="Haem_oxygenas_2"/>
    <property type="match status" value="1"/>
</dbReference>
<organism evidence="1 2">
    <name type="scientific">Sulfoacidibacillus ferrooxidans</name>
    <dbReference type="NCBI Taxonomy" id="2005001"/>
    <lineage>
        <taxon>Bacteria</taxon>
        <taxon>Bacillati</taxon>
        <taxon>Bacillota</taxon>
        <taxon>Bacilli</taxon>
        <taxon>Bacillales</taxon>
        <taxon>Alicyclobacillaceae</taxon>
        <taxon>Sulfoacidibacillus</taxon>
    </lineage>
</organism>
<proteinExistence type="predicted"/>
<sequence>MRLERTSAMAEDHRPLYTQLHAIAELDATDAASTWNIFARAHTLCDLAFSRQHEDLRAEFHMTLSDLFAMHSAAPHTWGARNQQSRVAFEVRKLLWERFFGHELAHLSELDVAPVPEHPDALVNYLKEINEDHIASHHPIFSYLCDEASLTDVKSFFYQEGSVDARFDDLIALAQIGMDGSVKEEYAENFADEMGHGQSDRVHTTLFNRTSRYVAQFQGKTDNILEQPSTEALACSNIQLGMAHDRRHAWRLAGYLAAFELNAPKRCDQLVRACVRQGMDRAQLDYLTEHIDADIGHAEGLFDDIIKPLAASDRLAPLEIAQGFLLRLQTSTEYCDTLLRGFLAHS</sequence>
<reference evidence="1" key="1">
    <citation type="submission" date="2022-03" db="EMBL/GenBank/DDBJ databases">
        <title>Draft Genome Sequence of Firmicute Strain S0AB, a Heterotrophic Iron/Sulfur-Oxidizing Extreme Acidophile.</title>
        <authorList>
            <person name="Vergara E."/>
            <person name="Pakostova E."/>
            <person name="Johnson D.B."/>
            <person name="Holmes D.S."/>
        </authorList>
    </citation>
    <scope>NUCLEOTIDE SEQUENCE</scope>
    <source>
        <strain evidence="1">S0AB</strain>
    </source>
</reference>
<dbReference type="InterPro" id="IPR016084">
    <property type="entry name" value="Haem_Oase-like_multi-hlx"/>
</dbReference>
<dbReference type="RefSeq" id="WP_241714826.1">
    <property type="nucleotide sequence ID" value="NZ_JALBUF010000007.1"/>
</dbReference>
<dbReference type="Gene3D" id="1.20.910.10">
    <property type="entry name" value="Heme oxygenase-like"/>
    <property type="match status" value="1"/>
</dbReference>
<evidence type="ECO:0000313" key="2">
    <source>
        <dbReference type="Proteomes" id="UP001139263"/>
    </source>
</evidence>